<dbReference type="InterPro" id="IPR013766">
    <property type="entry name" value="Thioredoxin_domain"/>
</dbReference>
<dbReference type="InterPro" id="IPR036249">
    <property type="entry name" value="Thioredoxin-like_sf"/>
</dbReference>
<keyword evidence="2" id="KW-0732">Signal</keyword>
<sequence length="139" mass="14952">MYSAKKINAVGPAMTGVVMMLAALTTHLQVLAVTSSSNVIQLTTMTFSSVVRGNELVMVQLYAPWCPHCLELAPQYELAAARMDTGGAIFAKVDCTAEDALCDSQGVLSYPTLKVYRNGESEVYQGHLKADAMIAFLQS</sequence>
<feature type="domain" description="Thioredoxin" evidence="3">
    <location>
        <begin position="22"/>
        <end position="139"/>
    </location>
</feature>
<dbReference type="Gene3D" id="3.40.30.10">
    <property type="entry name" value="Glutaredoxin"/>
    <property type="match status" value="1"/>
</dbReference>
<comment type="similarity">
    <text evidence="1">Belongs to the protein disulfide isomerase family.</text>
</comment>
<name>A0AAD4H9I3_9FUNG</name>
<dbReference type="GO" id="GO:0005783">
    <property type="term" value="C:endoplasmic reticulum"/>
    <property type="evidence" value="ECO:0007669"/>
    <property type="project" value="TreeGrafter"/>
</dbReference>
<accession>A0AAD4H9I3</accession>
<evidence type="ECO:0000259" key="3">
    <source>
        <dbReference type="PROSITE" id="PS51352"/>
    </source>
</evidence>
<dbReference type="PROSITE" id="PS51352">
    <property type="entry name" value="THIOREDOXIN_2"/>
    <property type="match status" value="1"/>
</dbReference>
<dbReference type="SUPFAM" id="SSF52833">
    <property type="entry name" value="Thioredoxin-like"/>
    <property type="match status" value="1"/>
</dbReference>
<keyword evidence="5" id="KW-1185">Reference proteome</keyword>
<evidence type="ECO:0000313" key="4">
    <source>
        <dbReference type="EMBL" id="KAG0279018.1"/>
    </source>
</evidence>
<dbReference type="InterPro" id="IPR017937">
    <property type="entry name" value="Thioredoxin_CS"/>
</dbReference>
<dbReference type="EMBL" id="JAAAIL010000154">
    <property type="protein sequence ID" value="KAG0279018.1"/>
    <property type="molecule type" value="Genomic_DNA"/>
</dbReference>
<evidence type="ECO:0000313" key="5">
    <source>
        <dbReference type="Proteomes" id="UP001194580"/>
    </source>
</evidence>
<proteinExistence type="inferred from homology"/>
<dbReference type="PRINTS" id="PR00421">
    <property type="entry name" value="THIOREDOXIN"/>
</dbReference>
<evidence type="ECO:0000256" key="2">
    <source>
        <dbReference type="ARBA" id="ARBA00022729"/>
    </source>
</evidence>
<dbReference type="Proteomes" id="UP001194580">
    <property type="component" value="Unassembled WGS sequence"/>
</dbReference>
<organism evidence="4 5">
    <name type="scientific">Linnemannia exigua</name>
    <dbReference type="NCBI Taxonomy" id="604196"/>
    <lineage>
        <taxon>Eukaryota</taxon>
        <taxon>Fungi</taxon>
        <taxon>Fungi incertae sedis</taxon>
        <taxon>Mucoromycota</taxon>
        <taxon>Mortierellomycotina</taxon>
        <taxon>Mortierellomycetes</taxon>
        <taxon>Mortierellales</taxon>
        <taxon>Mortierellaceae</taxon>
        <taxon>Linnemannia</taxon>
    </lineage>
</organism>
<dbReference type="AlphaFoldDB" id="A0AAD4H9I3"/>
<dbReference type="GO" id="GO:0006457">
    <property type="term" value="P:protein folding"/>
    <property type="evidence" value="ECO:0007669"/>
    <property type="project" value="TreeGrafter"/>
</dbReference>
<protein>
    <submittedName>
        <fullName evidence="4">Protein disulfide-isomerase</fullName>
    </submittedName>
</protein>
<dbReference type="GO" id="GO:0003756">
    <property type="term" value="F:protein disulfide isomerase activity"/>
    <property type="evidence" value="ECO:0007669"/>
    <property type="project" value="TreeGrafter"/>
</dbReference>
<dbReference type="PROSITE" id="PS00194">
    <property type="entry name" value="THIOREDOXIN_1"/>
    <property type="match status" value="1"/>
</dbReference>
<dbReference type="Pfam" id="PF00085">
    <property type="entry name" value="Thioredoxin"/>
    <property type="match status" value="1"/>
</dbReference>
<dbReference type="CDD" id="cd02961">
    <property type="entry name" value="PDI_a_family"/>
    <property type="match status" value="1"/>
</dbReference>
<dbReference type="PANTHER" id="PTHR45672:SF3">
    <property type="entry name" value="THIOREDOXIN DOMAIN-CONTAINING PROTEIN 5"/>
    <property type="match status" value="1"/>
</dbReference>
<dbReference type="InterPro" id="IPR051063">
    <property type="entry name" value="PDI"/>
</dbReference>
<reference evidence="4" key="1">
    <citation type="journal article" date="2020" name="Fungal Divers.">
        <title>Resolving the Mortierellaceae phylogeny through synthesis of multi-gene phylogenetics and phylogenomics.</title>
        <authorList>
            <person name="Vandepol N."/>
            <person name="Liber J."/>
            <person name="Desiro A."/>
            <person name="Na H."/>
            <person name="Kennedy M."/>
            <person name="Barry K."/>
            <person name="Grigoriev I.V."/>
            <person name="Miller A.N."/>
            <person name="O'Donnell K."/>
            <person name="Stajich J.E."/>
            <person name="Bonito G."/>
        </authorList>
    </citation>
    <scope>NUCLEOTIDE SEQUENCE</scope>
    <source>
        <strain evidence="4">NRRL 28262</strain>
    </source>
</reference>
<gene>
    <name evidence="4" type="primary">PDI1_1</name>
    <name evidence="4" type="ORF">BGZ95_002532</name>
</gene>
<comment type="caution">
    <text evidence="4">The sequence shown here is derived from an EMBL/GenBank/DDBJ whole genome shotgun (WGS) entry which is preliminary data.</text>
</comment>
<evidence type="ECO:0000256" key="1">
    <source>
        <dbReference type="ARBA" id="ARBA00006347"/>
    </source>
</evidence>
<dbReference type="PANTHER" id="PTHR45672">
    <property type="entry name" value="PROTEIN DISULFIDE-ISOMERASE C17H9.14C-RELATED"/>
    <property type="match status" value="1"/>
</dbReference>